<dbReference type="InterPro" id="IPR039448">
    <property type="entry name" value="Beta_helix"/>
</dbReference>
<dbReference type="EMBL" id="JARRTL010000007">
    <property type="protein sequence ID" value="MEC0484313.1"/>
    <property type="molecule type" value="Genomic_DNA"/>
</dbReference>
<comment type="caution">
    <text evidence="4">The sequence shown here is derived from an EMBL/GenBank/DDBJ whole genome shotgun (WGS) entry which is preliminary data.</text>
</comment>
<dbReference type="SMART" id="SM00710">
    <property type="entry name" value="PbH1"/>
    <property type="match status" value="12"/>
</dbReference>
<dbReference type="SUPFAM" id="SSF51126">
    <property type="entry name" value="Pectin lyase-like"/>
    <property type="match status" value="2"/>
</dbReference>
<dbReference type="InterPro" id="IPR051550">
    <property type="entry name" value="SCF-Subunits/Alg-Epimerases"/>
</dbReference>
<proteinExistence type="predicted"/>
<evidence type="ECO:0000313" key="6">
    <source>
        <dbReference type="Proteomes" id="UP000036168"/>
    </source>
</evidence>
<dbReference type="STRING" id="1664069.BGLY_0465"/>
<evidence type="ECO:0000313" key="4">
    <source>
        <dbReference type="EMBL" id="KRT95932.1"/>
    </source>
</evidence>
<feature type="domain" description="Right handed beta helix" evidence="3">
    <location>
        <begin position="167"/>
        <end position="286"/>
    </location>
</feature>
<organism evidence="4 6">
    <name type="scientific">Bacillus glycinifermentans</name>
    <dbReference type="NCBI Taxonomy" id="1664069"/>
    <lineage>
        <taxon>Bacteria</taxon>
        <taxon>Bacillati</taxon>
        <taxon>Bacillota</taxon>
        <taxon>Bacilli</taxon>
        <taxon>Bacillales</taxon>
        <taxon>Bacillaceae</taxon>
        <taxon>Bacillus</taxon>
    </lineage>
</organism>
<reference evidence="4" key="2">
    <citation type="submission" date="2015-10" db="EMBL/GenBank/DDBJ databases">
        <authorList>
            <person name="Gilbert D.G."/>
        </authorList>
    </citation>
    <scope>NUCLEOTIDE SEQUENCE</scope>
    <source>
        <strain evidence="4">GO-13</strain>
    </source>
</reference>
<reference evidence="4 6" key="1">
    <citation type="journal article" date="2015" name="Int. J. Syst. Evol. Microbiol.">
        <title>Bacillus glycinifermentans sp. nov., isolated from fermented soybean paste.</title>
        <authorList>
            <person name="Kim S.J."/>
            <person name="Dunlap C.A."/>
            <person name="Kwon S.W."/>
            <person name="Rooney A.P."/>
        </authorList>
    </citation>
    <scope>NUCLEOTIDE SEQUENCE [LARGE SCALE GENOMIC DNA]</scope>
    <source>
        <strain evidence="4 6">GO-13</strain>
    </source>
</reference>
<evidence type="ECO:0000259" key="3">
    <source>
        <dbReference type="Pfam" id="PF13229"/>
    </source>
</evidence>
<dbReference type="PANTHER" id="PTHR22990">
    <property type="entry name" value="F-BOX ONLY PROTEIN"/>
    <property type="match status" value="1"/>
</dbReference>
<name>A0A0T6BWG6_9BACI</name>
<feature type="domain" description="Rhamnogalacturonase A/B/Epimerase-like pectate lyase" evidence="2">
    <location>
        <begin position="7"/>
        <end position="51"/>
    </location>
</feature>
<dbReference type="EMBL" id="LECW02000001">
    <property type="protein sequence ID" value="KRT95932.1"/>
    <property type="molecule type" value="Genomic_DNA"/>
</dbReference>
<keyword evidence="1" id="KW-0677">Repeat</keyword>
<gene>
    <name evidence="4" type="ORF">AB447_201400</name>
    <name evidence="5" type="ORF">P8828_05550</name>
</gene>
<evidence type="ECO:0000313" key="7">
    <source>
        <dbReference type="Proteomes" id="UP001341297"/>
    </source>
</evidence>
<dbReference type="Pfam" id="PF13229">
    <property type="entry name" value="Beta_helix"/>
    <property type="match status" value="2"/>
</dbReference>
<evidence type="ECO:0000313" key="5">
    <source>
        <dbReference type="EMBL" id="MEC0484313.1"/>
    </source>
</evidence>
<dbReference type="InterPro" id="IPR012334">
    <property type="entry name" value="Pectin_lyas_fold"/>
</dbReference>
<keyword evidence="7" id="KW-1185">Reference proteome</keyword>
<dbReference type="Pfam" id="PF12708">
    <property type="entry name" value="Pect-lyase_RHGA_epim"/>
    <property type="match status" value="1"/>
</dbReference>
<feature type="domain" description="Right handed beta helix" evidence="3">
    <location>
        <begin position="306"/>
        <end position="431"/>
    </location>
</feature>
<reference evidence="5 7" key="3">
    <citation type="submission" date="2023-03" db="EMBL/GenBank/DDBJ databases">
        <title>Agriculturally important microbes genome sequencing.</title>
        <authorList>
            <person name="Dunlap C."/>
        </authorList>
    </citation>
    <scope>NUCLEOTIDE SEQUENCE [LARGE SCALE GENOMIC DNA]</scope>
    <source>
        <strain evidence="5 7">CBP-3203</strain>
    </source>
</reference>
<dbReference type="RefSeq" id="WP_048355445.1">
    <property type="nucleotide sequence ID" value="NZ_CP023481.1"/>
</dbReference>
<evidence type="ECO:0000256" key="1">
    <source>
        <dbReference type="ARBA" id="ARBA00022737"/>
    </source>
</evidence>
<dbReference type="Gene3D" id="2.160.20.10">
    <property type="entry name" value="Single-stranded right-handed beta-helix, Pectin lyase-like"/>
    <property type="match status" value="3"/>
</dbReference>
<dbReference type="OrthoDB" id="2488735at2"/>
<dbReference type="InterPro" id="IPR006626">
    <property type="entry name" value="PbH1"/>
</dbReference>
<dbReference type="InterPro" id="IPR011050">
    <property type="entry name" value="Pectin_lyase_fold/virulence"/>
</dbReference>
<protein>
    <submittedName>
        <fullName evidence="5">Right-handed parallel beta-helix repeat-containing protein</fullName>
    </submittedName>
</protein>
<evidence type="ECO:0000259" key="2">
    <source>
        <dbReference type="Pfam" id="PF12708"/>
    </source>
</evidence>
<dbReference type="PANTHER" id="PTHR22990:SF15">
    <property type="entry name" value="F-BOX ONLY PROTEIN 10"/>
    <property type="match status" value="1"/>
</dbReference>
<sequence>MTMTVADVTKFGAVGDGNTDCTNAINECLKWAKSMGIHTVWIPNGTYLIDATQNGDPAFPFRNAGINVPSGIAIQMDAEAVMQVKPNGSWGYSVFYIGGESNVKISGGAIIGDRDDHTYTPTPRPTHEWGFGICVEGASHVLIENVRLVDFTGDGIIISTGGQGYKPSMDVTVRNCNISRSRRNNISITGCDGVLVEGCNIEDAGTGNGTAPRFGIDIEGYSEGSVVYEKPVNVIIRNNVFKGNVNSAVANFNGASVVIEGNRADGTISYGYGAKTIIAGNVLENNPDAARPKTGIAGLGTDTLGEDRDAVIKGNLITGFSTGIDIRGKSVLVSGNKINDFENAGISVYTASQVFIEGNDIENGVPEKKKSVGFSVTQSDRITFSNNTITNVILAVRSSGEDVQLKQNVIKLFSRGVWISQGNAVIEGNFISPASFRIVPESYSLSVTDRASAVIQNNTITGFKNFAIYCSTEKETKIFGNMIEDSPLVVTIYMTLGTHEFIGNTVSLIREERPAIILYISQSTGSLIMNNTIHSRSADGITAIQTDASTQSRIVGNTVVKGTIHSHQTDVVKGNIVV</sequence>
<dbReference type="Proteomes" id="UP001341297">
    <property type="component" value="Unassembled WGS sequence"/>
</dbReference>
<dbReference type="AlphaFoldDB" id="A0A0T6BWG6"/>
<dbReference type="InterPro" id="IPR024535">
    <property type="entry name" value="RHGA/B-epi-like_pectate_lyase"/>
</dbReference>
<dbReference type="Proteomes" id="UP000036168">
    <property type="component" value="Unassembled WGS sequence"/>
</dbReference>
<accession>A0A0T6BWG6</accession>